<sequence>MTETTIPRPDTAWFNEARFGLFLHWGLYALPARHEWVQTREHLSAEHYERYREHFDPDRFDPRAWAKQAKAAGFRYAVLTTKHHDGFCLWDSALTDFTSMHTPAGRDLVAEFVEAFRAEGLRIGFYHSLIDWHHPDFTVDGIHPRRDDPEALAANADRDWSRYRDYLHGQVRELLTGYGPIDYLFFDFSYSQGIEGLPGKGAADWGSEELVEMIRGLQPEILINDRLELPGDVTTPEQYQPVVTPVGPDGHPLRWEACQTLNGSWGYDRDNLDYKSPELLLRMLIDSVSKNGNMLLNIGPTARGTIDPRAIERLEVLADWFALHERAIRGCGPSEFSSPTDVRYTQRGDRLYVHVFAWPFVHLHLPGLGGRVRYAQLLSDGSEVPFQVHRPEHDLPNQHTQPKGLGPDTVTLHLPIGEPDTPIPVIEIFLEPGTTGAATA</sequence>
<evidence type="ECO:0000256" key="2">
    <source>
        <dbReference type="ARBA" id="ARBA00007951"/>
    </source>
</evidence>
<dbReference type="InterPro" id="IPR017853">
    <property type="entry name" value="GH"/>
</dbReference>
<organism evidence="9 10">
    <name type="scientific">Plantibacter flavus</name>
    <dbReference type="NCBI Taxonomy" id="150123"/>
    <lineage>
        <taxon>Bacteria</taxon>
        <taxon>Bacillati</taxon>
        <taxon>Actinomycetota</taxon>
        <taxon>Actinomycetes</taxon>
        <taxon>Micrococcales</taxon>
        <taxon>Microbacteriaceae</taxon>
        <taxon>Plantibacter</taxon>
    </lineage>
</organism>
<keyword evidence="4" id="KW-0732">Signal</keyword>
<dbReference type="InterPro" id="IPR016286">
    <property type="entry name" value="FUC_metazoa-typ"/>
</dbReference>
<dbReference type="GO" id="GO:0005764">
    <property type="term" value="C:lysosome"/>
    <property type="evidence" value="ECO:0007669"/>
    <property type="project" value="TreeGrafter"/>
</dbReference>
<keyword evidence="6" id="KW-0326">Glycosidase</keyword>
<keyword evidence="10" id="KW-1185">Reference proteome</keyword>
<comment type="similarity">
    <text evidence="2">Belongs to the glycosyl hydrolase 29 family.</text>
</comment>
<dbReference type="GO" id="GO:0016139">
    <property type="term" value="P:glycoside catabolic process"/>
    <property type="evidence" value="ECO:0007669"/>
    <property type="project" value="TreeGrafter"/>
</dbReference>
<dbReference type="AlphaFoldDB" id="A0A3N2C1P2"/>
<evidence type="ECO:0000313" key="10">
    <source>
        <dbReference type="Proteomes" id="UP000266915"/>
    </source>
</evidence>
<dbReference type="PIRSF" id="PIRSF001092">
    <property type="entry name" value="Alpha-L-fucosidase"/>
    <property type="match status" value="1"/>
</dbReference>
<evidence type="ECO:0000256" key="3">
    <source>
        <dbReference type="ARBA" id="ARBA00012662"/>
    </source>
</evidence>
<keyword evidence="5" id="KW-0378">Hydrolase</keyword>
<dbReference type="InterPro" id="IPR000933">
    <property type="entry name" value="Glyco_hydro_29"/>
</dbReference>
<dbReference type="InterPro" id="IPR057739">
    <property type="entry name" value="Glyco_hydro_29_N"/>
</dbReference>
<gene>
    <name evidence="9" type="ORF">EDD42_1479</name>
</gene>
<evidence type="ECO:0000256" key="5">
    <source>
        <dbReference type="ARBA" id="ARBA00022801"/>
    </source>
</evidence>
<dbReference type="GO" id="GO:0004560">
    <property type="term" value="F:alpha-L-fucosidase activity"/>
    <property type="evidence" value="ECO:0007669"/>
    <property type="project" value="InterPro"/>
</dbReference>
<comment type="caution">
    <text evidence="9">The sequence shown here is derived from an EMBL/GenBank/DDBJ whole genome shotgun (WGS) entry which is preliminary data.</text>
</comment>
<comment type="function">
    <text evidence="1">Alpha-L-fucosidase is responsible for hydrolyzing the alpha-1,6-linked fucose joined to the reducing-end N-acetylglucosamine of the carbohydrate moieties of glycoproteins.</text>
</comment>
<reference evidence="9 10" key="1">
    <citation type="submission" date="2018-11" db="EMBL/GenBank/DDBJ databases">
        <title>Sequencing the genomes of 1000 actinobacteria strains.</title>
        <authorList>
            <person name="Klenk H.-P."/>
        </authorList>
    </citation>
    <scope>NUCLEOTIDE SEQUENCE [LARGE SCALE GENOMIC DNA]</scope>
    <source>
        <strain evidence="9 10">DSM 14012</strain>
    </source>
</reference>
<dbReference type="Gene3D" id="3.20.20.80">
    <property type="entry name" value="Glycosidases"/>
    <property type="match status" value="1"/>
</dbReference>
<name>A0A3N2C1P2_9MICO</name>
<dbReference type="SMART" id="SM00812">
    <property type="entry name" value="Alpha_L_fucos"/>
    <property type="match status" value="1"/>
</dbReference>
<dbReference type="EC" id="3.2.1.51" evidence="3"/>
<dbReference type="Pfam" id="PF01120">
    <property type="entry name" value="Alpha_L_fucos"/>
    <property type="match status" value="1"/>
</dbReference>
<dbReference type="PANTHER" id="PTHR10030:SF37">
    <property type="entry name" value="ALPHA-L-FUCOSIDASE-RELATED"/>
    <property type="match status" value="1"/>
</dbReference>
<evidence type="ECO:0000256" key="7">
    <source>
        <dbReference type="PIRSR" id="PIRSR001092-1"/>
    </source>
</evidence>
<dbReference type="GO" id="GO:0006004">
    <property type="term" value="P:fucose metabolic process"/>
    <property type="evidence" value="ECO:0007669"/>
    <property type="project" value="InterPro"/>
</dbReference>
<dbReference type="EMBL" id="RKHL01000001">
    <property type="protein sequence ID" value="ROR81419.1"/>
    <property type="molecule type" value="Genomic_DNA"/>
</dbReference>
<accession>A0A3N2C1P2</accession>
<dbReference type="Proteomes" id="UP000266915">
    <property type="component" value="Unassembled WGS sequence"/>
</dbReference>
<dbReference type="SUPFAM" id="SSF51445">
    <property type="entry name" value="(Trans)glycosidases"/>
    <property type="match status" value="1"/>
</dbReference>
<evidence type="ECO:0000256" key="1">
    <source>
        <dbReference type="ARBA" id="ARBA00004071"/>
    </source>
</evidence>
<feature type="site" description="May be important for catalysis" evidence="7">
    <location>
        <position position="258"/>
    </location>
</feature>
<dbReference type="RefSeq" id="WP_234993942.1">
    <property type="nucleotide sequence ID" value="NZ_FXAP01000001.1"/>
</dbReference>
<evidence type="ECO:0000313" key="9">
    <source>
        <dbReference type="EMBL" id="ROR81419.1"/>
    </source>
</evidence>
<dbReference type="PANTHER" id="PTHR10030">
    <property type="entry name" value="ALPHA-L-FUCOSIDASE"/>
    <property type="match status" value="1"/>
</dbReference>
<evidence type="ECO:0000256" key="6">
    <source>
        <dbReference type="ARBA" id="ARBA00023295"/>
    </source>
</evidence>
<evidence type="ECO:0000256" key="4">
    <source>
        <dbReference type="ARBA" id="ARBA00022729"/>
    </source>
</evidence>
<evidence type="ECO:0000259" key="8">
    <source>
        <dbReference type="Pfam" id="PF01120"/>
    </source>
</evidence>
<proteinExistence type="inferred from homology"/>
<protein>
    <recommendedName>
        <fullName evidence="3">alpha-L-fucosidase</fullName>
        <ecNumber evidence="3">3.2.1.51</ecNumber>
    </recommendedName>
</protein>
<feature type="domain" description="Glycoside hydrolase family 29 N-terminal" evidence="8">
    <location>
        <begin position="8"/>
        <end position="323"/>
    </location>
</feature>
<dbReference type="PRINTS" id="PR00741">
    <property type="entry name" value="GLHYDRLASE29"/>
</dbReference>